<protein>
    <submittedName>
        <fullName evidence="5">Uncharacterized protein</fullName>
    </submittedName>
</protein>
<comment type="caution">
    <text evidence="5">The sequence shown here is derived from an EMBL/GenBank/DDBJ whole genome shotgun (WGS) entry which is preliminary data.</text>
</comment>
<feature type="non-terminal residue" evidence="5">
    <location>
        <position position="1"/>
    </location>
</feature>
<keyword evidence="4" id="KW-0443">Lipid metabolism</keyword>
<evidence type="ECO:0000313" key="5">
    <source>
        <dbReference type="EMBL" id="KAH0859671.1"/>
    </source>
</evidence>
<evidence type="ECO:0000256" key="3">
    <source>
        <dbReference type="ARBA" id="ARBA00022963"/>
    </source>
</evidence>
<dbReference type="Proteomes" id="UP000824890">
    <property type="component" value="Unassembled WGS sequence"/>
</dbReference>
<accession>A0ABQ7XUW3</accession>
<comment type="similarity">
    <text evidence="1">Belongs to the AB hydrolase superfamily. Lipase family.</text>
</comment>
<keyword evidence="3" id="KW-0442">Lipid degradation</keyword>
<reference evidence="5 6" key="1">
    <citation type="submission" date="2021-05" db="EMBL/GenBank/DDBJ databases">
        <title>Genome Assembly of Synthetic Allotetraploid Brassica napus Reveals Homoeologous Exchanges between Subgenomes.</title>
        <authorList>
            <person name="Davis J.T."/>
        </authorList>
    </citation>
    <scope>NUCLEOTIDE SEQUENCE [LARGE SCALE GENOMIC DNA]</scope>
    <source>
        <strain evidence="6">cv. Da-Ae</strain>
        <tissue evidence="5">Seedling</tissue>
    </source>
</reference>
<name>A0ABQ7XUW3_BRANA</name>
<proteinExistence type="inferred from homology"/>
<evidence type="ECO:0000256" key="2">
    <source>
        <dbReference type="ARBA" id="ARBA00022801"/>
    </source>
</evidence>
<dbReference type="InterPro" id="IPR029058">
    <property type="entry name" value="AB_hydrolase_fold"/>
</dbReference>
<sequence length="306" mass="34753">CLSPSPLKIPKSPSITLSIVFPSLSINGSTFWKSKPTASMANNKAKSTVSENESIHTKGNDKLKFLMDRCCVLGIIARILNNGDHSFTQPSHKELSLFSVKRSRLATKASLSRTNEASLSAVISRLEQQWHMAEDFRRRDKKTEEERRLRDTWRKIQGEDDWAGLTTGWTRSELIRYGEMAQACYDAFDFDPSSRYCGNPHRVLASKCITSPFRSDMGCWFDEALRTQAVLLEAGFLNIFGQCQFNAAIWRGAGDCNCKQEAHLRRQLVHHNVSRNWYLHPSGVEKNQNLLQLQLVILELGLNSFI</sequence>
<dbReference type="PANTHER" id="PTHR31403">
    <property type="entry name" value="PHOSPHOLIPASE A1-IBETA2, CHLOROPLASTIC"/>
    <property type="match status" value="1"/>
</dbReference>
<evidence type="ECO:0000256" key="1">
    <source>
        <dbReference type="ARBA" id="ARBA00010701"/>
    </source>
</evidence>
<keyword evidence="2" id="KW-0378">Hydrolase</keyword>
<gene>
    <name evidence="5" type="ORF">HID58_087932</name>
</gene>
<evidence type="ECO:0000256" key="4">
    <source>
        <dbReference type="ARBA" id="ARBA00023098"/>
    </source>
</evidence>
<dbReference type="PANTHER" id="PTHR31403:SF51">
    <property type="entry name" value="PHOSPHOLIPASE A1-IGAMMA2, CHLOROPLASTIC"/>
    <property type="match status" value="1"/>
</dbReference>
<dbReference type="Gene3D" id="3.40.50.1820">
    <property type="entry name" value="alpha/beta hydrolase"/>
    <property type="match status" value="1"/>
</dbReference>
<organism evidence="5 6">
    <name type="scientific">Brassica napus</name>
    <name type="common">Rape</name>
    <dbReference type="NCBI Taxonomy" id="3708"/>
    <lineage>
        <taxon>Eukaryota</taxon>
        <taxon>Viridiplantae</taxon>
        <taxon>Streptophyta</taxon>
        <taxon>Embryophyta</taxon>
        <taxon>Tracheophyta</taxon>
        <taxon>Spermatophyta</taxon>
        <taxon>Magnoliopsida</taxon>
        <taxon>eudicotyledons</taxon>
        <taxon>Gunneridae</taxon>
        <taxon>Pentapetalae</taxon>
        <taxon>rosids</taxon>
        <taxon>malvids</taxon>
        <taxon>Brassicales</taxon>
        <taxon>Brassicaceae</taxon>
        <taxon>Brassiceae</taxon>
        <taxon>Brassica</taxon>
    </lineage>
</organism>
<dbReference type="EMBL" id="JAGKQM010000019">
    <property type="protein sequence ID" value="KAH0859671.1"/>
    <property type="molecule type" value="Genomic_DNA"/>
</dbReference>
<evidence type="ECO:0000313" key="6">
    <source>
        <dbReference type="Proteomes" id="UP000824890"/>
    </source>
</evidence>
<keyword evidence="6" id="KW-1185">Reference proteome</keyword>